<reference evidence="1" key="2">
    <citation type="submission" date="2020-08" db="EMBL/GenBank/DDBJ databases">
        <title>Plant Genome Project.</title>
        <authorList>
            <person name="Zhang R.-G."/>
        </authorList>
    </citation>
    <scope>NUCLEOTIDE SEQUENCE</scope>
    <source>
        <strain evidence="1">Huo1</strain>
        <tissue evidence="1">Leaf</tissue>
    </source>
</reference>
<name>A0A8X8W5D9_SALSN</name>
<protein>
    <submittedName>
        <fullName evidence="1">Uncharacterized protein</fullName>
    </submittedName>
</protein>
<keyword evidence="2" id="KW-1185">Reference proteome</keyword>
<dbReference type="EMBL" id="PNBA02000021">
    <property type="protein sequence ID" value="KAG6388174.1"/>
    <property type="molecule type" value="Genomic_DNA"/>
</dbReference>
<sequence>MAVILANRSPYRAAAQAIGQQPVAGTLLVGRRREQTDSGLVGAGTQIGGYDTLMFDRASTSPSSDTKAGPNRKGVVAAAVVCGGRIDGPGGRDRVVIDPPR</sequence>
<evidence type="ECO:0000313" key="1">
    <source>
        <dbReference type="EMBL" id="KAG6388174.1"/>
    </source>
</evidence>
<dbReference type="AlphaFoldDB" id="A0A8X8W5D9"/>
<reference evidence="1" key="1">
    <citation type="submission" date="2018-01" db="EMBL/GenBank/DDBJ databases">
        <authorList>
            <person name="Mao J.F."/>
        </authorList>
    </citation>
    <scope>NUCLEOTIDE SEQUENCE</scope>
    <source>
        <strain evidence="1">Huo1</strain>
        <tissue evidence="1">Leaf</tissue>
    </source>
</reference>
<comment type="caution">
    <text evidence="1">The sequence shown here is derived from an EMBL/GenBank/DDBJ whole genome shotgun (WGS) entry which is preliminary data.</text>
</comment>
<gene>
    <name evidence="1" type="ORF">SASPL_153373</name>
</gene>
<dbReference type="Proteomes" id="UP000298416">
    <property type="component" value="Unassembled WGS sequence"/>
</dbReference>
<accession>A0A8X8W5D9</accession>
<organism evidence="1">
    <name type="scientific">Salvia splendens</name>
    <name type="common">Scarlet sage</name>
    <dbReference type="NCBI Taxonomy" id="180675"/>
    <lineage>
        <taxon>Eukaryota</taxon>
        <taxon>Viridiplantae</taxon>
        <taxon>Streptophyta</taxon>
        <taxon>Embryophyta</taxon>
        <taxon>Tracheophyta</taxon>
        <taxon>Spermatophyta</taxon>
        <taxon>Magnoliopsida</taxon>
        <taxon>eudicotyledons</taxon>
        <taxon>Gunneridae</taxon>
        <taxon>Pentapetalae</taxon>
        <taxon>asterids</taxon>
        <taxon>lamiids</taxon>
        <taxon>Lamiales</taxon>
        <taxon>Lamiaceae</taxon>
        <taxon>Nepetoideae</taxon>
        <taxon>Mentheae</taxon>
        <taxon>Salviinae</taxon>
        <taxon>Salvia</taxon>
        <taxon>Salvia subgen. Calosphace</taxon>
        <taxon>core Calosphace</taxon>
    </lineage>
</organism>
<proteinExistence type="predicted"/>
<evidence type="ECO:0000313" key="2">
    <source>
        <dbReference type="Proteomes" id="UP000298416"/>
    </source>
</evidence>